<dbReference type="PANTHER" id="PTHR35841">
    <property type="entry name" value="PHOSPHONATES-BINDING PERIPLASMIC PROTEIN"/>
    <property type="match status" value="1"/>
</dbReference>
<dbReference type="OrthoDB" id="7353682at2"/>
<organism evidence="1 2">
    <name type="scientific">Roseobacter cerasinus</name>
    <dbReference type="NCBI Taxonomy" id="2602289"/>
    <lineage>
        <taxon>Bacteria</taxon>
        <taxon>Pseudomonadati</taxon>
        <taxon>Pseudomonadota</taxon>
        <taxon>Alphaproteobacteria</taxon>
        <taxon>Rhodobacterales</taxon>
        <taxon>Roseobacteraceae</taxon>
        <taxon>Roseobacter</taxon>
    </lineage>
</organism>
<reference evidence="1 2" key="1">
    <citation type="submission" date="2019-12" db="EMBL/GenBank/DDBJ databases">
        <title>Roseobacter cerasinus sp. nov., isolated from seawater around aquaculture.</title>
        <authorList>
            <person name="Muramatsu S."/>
            <person name="Takabe Y."/>
            <person name="Mori K."/>
            <person name="Takaichi S."/>
            <person name="Hanada S."/>
        </authorList>
    </citation>
    <scope>NUCLEOTIDE SEQUENCE [LARGE SCALE GENOMIC DNA]</scope>
    <source>
        <strain evidence="1 2">AI77</strain>
    </source>
</reference>
<proteinExistence type="predicted"/>
<evidence type="ECO:0000313" key="1">
    <source>
        <dbReference type="EMBL" id="GFE51431.1"/>
    </source>
</evidence>
<name>A0A640VWH1_9RHOB</name>
<accession>A0A640VWH1</accession>
<dbReference type="RefSeq" id="WP_159979136.1">
    <property type="nucleotide sequence ID" value="NZ_BLIV01000006.1"/>
</dbReference>
<keyword evidence="2" id="KW-1185">Reference proteome</keyword>
<dbReference type="AlphaFoldDB" id="A0A640VWH1"/>
<dbReference type="Pfam" id="PF12974">
    <property type="entry name" value="Phosphonate-bd"/>
    <property type="match status" value="1"/>
</dbReference>
<protein>
    <submittedName>
        <fullName evidence="1">Phosphate ABC transporter substrate-binding protein</fullName>
    </submittedName>
</protein>
<gene>
    <name evidence="1" type="ORF">So717_31840</name>
</gene>
<dbReference type="SUPFAM" id="SSF53850">
    <property type="entry name" value="Periplasmic binding protein-like II"/>
    <property type="match status" value="1"/>
</dbReference>
<dbReference type="Proteomes" id="UP000436522">
    <property type="component" value="Unassembled WGS sequence"/>
</dbReference>
<dbReference type="Gene3D" id="3.40.190.10">
    <property type="entry name" value="Periplasmic binding protein-like II"/>
    <property type="match status" value="1"/>
</dbReference>
<dbReference type="PANTHER" id="PTHR35841:SF1">
    <property type="entry name" value="PHOSPHONATES-BINDING PERIPLASMIC PROTEIN"/>
    <property type="match status" value="1"/>
</dbReference>
<comment type="caution">
    <text evidence="1">The sequence shown here is derived from an EMBL/GenBank/DDBJ whole genome shotgun (WGS) entry which is preliminary data.</text>
</comment>
<dbReference type="EMBL" id="BLIV01000006">
    <property type="protein sequence ID" value="GFE51431.1"/>
    <property type="molecule type" value="Genomic_DNA"/>
</dbReference>
<evidence type="ECO:0000313" key="2">
    <source>
        <dbReference type="Proteomes" id="UP000436522"/>
    </source>
</evidence>
<sequence length="257" mass="27476">MTASLPMYDTARTGAANDRLWQLIRNGYGAGPEALDRHSDPHVTWEDPGLVLSQTCGLPFRTGLHSRVHLVGTPDYGVEGCPPGYYRSHIVVRATDPRQSLAEFDGAQLARNDRRSQSGWAAIEAHLAEGGFGFSFAGRTRDTGSHLNAARAVSEGAADLAAIDAVTWRLIQHNEAAALDLRVLVSTRPTPGLPFITALGRDPTPLFTAIKTAIAALAPADRATLLLKDIVQIPAAAYLDEPLPPPETPCTAKKCTP</sequence>